<dbReference type="InterPro" id="IPR002804">
    <property type="entry name" value="Archease"/>
</dbReference>
<dbReference type="RefSeq" id="WP_015285330.1">
    <property type="nucleotide sequence ID" value="NC_019943.1"/>
</dbReference>
<sequence>MGFTELSHTADVKIQVSAPTLNALFSDAFEALMQVMYGKDRRGGTRREFTLHADNNESLLVDFLSEVLFISEVDGLVFSRADITICREELHAVLDGEPFDPSRHAGGTEVKGISYSGLSISHDTNGYMLDILLDV</sequence>
<dbReference type="PANTHER" id="PTHR12682:SF11">
    <property type="entry name" value="PROTEIN ARCHEASE"/>
    <property type="match status" value="1"/>
</dbReference>
<keyword evidence="7" id="KW-1185">Reference proteome</keyword>
<organism evidence="6 7">
    <name type="scientific">Methanoregula formicica (strain DSM 22288 / NBRC 105244 / SMSP)</name>
    <dbReference type="NCBI Taxonomy" id="593750"/>
    <lineage>
        <taxon>Archaea</taxon>
        <taxon>Methanobacteriati</taxon>
        <taxon>Methanobacteriota</taxon>
        <taxon>Stenosarchaea group</taxon>
        <taxon>Methanomicrobia</taxon>
        <taxon>Methanomicrobiales</taxon>
        <taxon>Methanoregulaceae</taxon>
        <taxon>Methanoregula</taxon>
    </lineage>
</organism>
<dbReference type="STRING" id="593750.Metfor_1327"/>
<keyword evidence="4" id="KW-0106">Calcium</keyword>
<dbReference type="InterPro" id="IPR023572">
    <property type="entry name" value="Archease_dom"/>
</dbReference>
<feature type="domain" description="Archease" evidence="5">
    <location>
        <begin position="3"/>
        <end position="135"/>
    </location>
</feature>
<dbReference type="OrthoDB" id="8831at2157"/>
<keyword evidence="3" id="KW-0479">Metal-binding</keyword>
<dbReference type="FunCoup" id="L0HC99">
    <property type="interactions" value="36"/>
</dbReference>
<gene>
    <name evidence="6" type="ordered locus">Metfor_1327</name>
</gene>
<reference evidence="7" key="1">
    <citation type="submission" date="2011-12" db="EMBL/GenBank/DDBJ databases">
        <title>Complete sequence of Methanoregula formicicum SMSP.</title>
        <authorList>
            <person name="Lucas S."/>
            <person name="Han J."/>
            <person name="Lapidus A."/>
            <person name="Cheng J.-F."/>
            <person name="Goodwin L."/>
            <person name="Pitluck S."/>
            <person name="Peters L."/>
            <person name="Ovchinnikova G."/>
            <person name="Teshima H."/>
            <person name="Detter J.C."/>
            <person name="Han C."/>
            <person name="Tapia R."/>
            <person name="Land M."/>
            <person name="Hauser L."/>
            <person name="Kyrpides N."/>
            <person name="Ivanova N."/>
            <person name="Pagani I."/>
            <person name="Imachi H."/>
            <person name="Tamaki H."/>
            <person name="Sekiguchi Y."/>
            <person name="Kamagata Y."/>
            <person name="Cadillo-Quiroz H."/>
            <person name="Zinder S."/>
            <person name="Liu W.-T."/>
            <person name="Woyke T."/>
        </authorList>
    </citation>
    <scope>NUCLEOTIDE SEQUENCE [LARGE SCALE GENOMIC DNA]</scope>
    <source>
        <strain evidence="7">DSM 22288 / NBRC 105244 / SMSP</strain>
    </source>
</reference>
<evidence type="ECO:0000313" key="6">
    <source>
        <dbReference type="EMBL" id="AGB02367.1"/>
    </source>
</evidence>
<evidence type="ECO:0000256" key="1">
    <source>
        <dbReference type="ARBA" id="ARBA00007963"/>
    </source>
</evidence>
<evidence type="ECO:0000256" key="4">
    <source>
        <dbReference type="ARBA" id="ARBA00022837"/>
    </source>
</evidence>
<dbReference type="HOGENOM" id="CLU_111362_3_1_2"/>
<dbReference type="SUPFAM" id="SSF69819">
    <property type="entry name" value="MTH1598-like"/>
    <property type="match status" value="1"/>
</dbReference>
<dbReference type="PANTHER" id="PTHR12682">
    <property type="entry name" value="ARCHEASE"/>
    <property type="match status" value="1"/>
</dbReference>
<dbReference type="Proteomes" id="UP000010824">
    <property type="component" value="Chromosome"/>
</dbReference>
<dbReference type="KEGG" id="mfo:Metfor_1327"/>
<dbReference type="Gene3D" id="3.55.10.10">
    <property type="entry name" value="Archease domain"/>
    <property type="match status" value="1"/>
</dbReference>
<dbReference type="InParanoid" id="L0HC99"/>
<dbReference type="GO" id="GO:0008033">
    <property type="term" value="P:tRNA processing"/>
    <property type="evidence" value="ECO:0007669"/>
    <property type="project" value="UniProtKB-KW"/>
</dbReference>
<comment type="similarity">
    <text evidence="1">Belongs to the archease family.</text>
</comment>
<dbReference type="GO" id="GO:0046872">
    <property type="term" value="F:metal ion binding"/>
    <property type="evidence" value="ECO:0007669"/>
    <property type="project" value="UniProtKB-KW"/>
</dbReference>
<accession>L0HC99</accession>
<name>L0HC99_METFS</name>
<proteinExistence type="inferred from homology"/>
<protein>
    <recommendedName>
        <fullName evidence="5">Archease domain-containing protein</fullName>
    </recommendedName>
</protein>
<reference evidence="6 7" key="2">
    <citation type="journal article" date="2014" name="Genome Announc.">
        <title>Complete Genome Sequence of Methanoregula formicica SMSPT, a Mesophilic Hydrogenotrophic Methanogen Isolated from a Methanogenic Upflow Anaerobic Sludge Blanket Reactor.</title>
        <authorList>
            <person name="Yamamoto K."/>
            <person name="Tamaki H."/>
            <person name="Cadillo-Quiroz H."/>
            <person name="Imachi H."/>
            <person name="Kyrpides N."/>
            <person name="Woyke T."/>
            <person name="Goodwin L."/>
            <person name="Zinder S.H."/>
            <person name="Kamagata Y."/>
            <person name="Liu W.T."/>
        </authorList>
    </citation>
    <scope>NUCLEOTIDE SEQUENCE [LARGE SCALE GENOMIC DNA]</scope>
    <source>
        <strain evidence="7">DSM 22288 / NBRC 105244 / SMSP</strain>
    </source>
</reference>
<dbReference type="GeneID" id="14307716"/>
<evidence type="ECO:0000313" key="7">
    <source>
        <dbReference type="Proteomes" id="UP000010824"/>
    </source>
</evidence>
<dbReference type="Pfam" id="PF01951">
    <property type="entry name" value="Archease"/>
    <property type="match status" value="1"/>
</dbReference>
<dbReference type="AlphaFoldDB" id="L0HC99"/>
<dbReference type="InterPro" id="IPR036820">
    <property type="entry name" value="Archease_dom_sf"/>
</dbReference>
<evidence type="ECO:0000256" key="2">
    <source>
        <dbReference type="ARBA" id="ARBA00022694"/>
    </source>
</evidence>
<dbReference type="eggNOG" id="arCOG04055">
    <property type="taxonomic scope" value="Archaea"/>
</dbReference>
<dbReference type="EMBL" id="CP003167">
    <property type="protein sequence ID" value="AGB02367.1"/>
    <property type="molecule type" value="Genomic_DNA"/>
</dbReference>
<evidence type="ECO:0000259" key="5">
    <source>
        <dbReference type="Pfam" id="PF01951"/>
    </source>
</evidence>
<evidence type="ECO:0000256" key="3">
    <source>
        <dbReference type="ARBA" id="ARBA00022723"/>
    </source>
</evidence>
<keyword evidence="2" id="KW-0819">tRNA processing</keyword>